<evidence type="ECO:0000313" key="3">
    <source>
        <dbReference type="Proteomes" id="UP001345963"/>
    </source>
</evidence>
<feature type="transmembrane region" description="Helical" evidence="1">
    <location>
        <begin position="12"/>
        <end position="31"/>
    </location>
</feature>
<protein>
    <recommendedName>
        <fullName evidence="4">Secreted protein</fullName>
    </recommendedName>
</protein>
<accession>A0ABU7A6G2</accession>
<keyword evidence="1" id="KW-1133">Transmembrane helix</keyword>
<sequence length="116" mass="13263">MNPLSQPTALSLLELFVAALSLLLILHVPCWPRQGFQQFLHCSRAPPWVKPASAPFSRAPPWVQVSRAFPRSQVYVSSTPSQSPQTPRLLAVHLNSVFVFWFSFFKSRIYPNELLW</sequence>
<reference evidence="2 3" key="1">
    <citation type="submission" date="2021-07" db="EMBL/GenBank/DDBJ databases">
        <authorList>
            <person name="Palmer J.M."/>
        </authorList>
    </citation>
    <scope>NUCLEOTIDE SEQUENCE [LARGE SCALE GENOMIC DNA]</scope>
    <source>
        <strain evidence="2 3">AT_MEX2019</strain>
        <tissue evidence="2">Muscle</tissue>
    </source>
</reference>
<gene>
    <name evidence="2" type="ORF">ATANTOWER_011716</name>
</gene>
<evidence type="ECO:0000256" key="1">
    <source>
        <dbReference type="SAM" id="Phobius"/>
    </source>
</evidence>
<evidence type="ECO:0008006" key="4">
    <source>
        <dbReference type="Google" id="ProtNLM"/>
    </source>
</evidence>
<keyword evidence="3" id="KW-1185">Reference proteome</keyword>
<name>A0ABU7A6G2_9TELE</name>
<dbReference type="Proteomes" id="UP001345963">
    <property type="component" value="Unassembled WGS sequence"/>
</dbReference>
<dbReference type="EMBL" id="JAHUTI010002527">
    <property type="protein sequence ID" value="MED6233431.1"/>
    <property type="molecule type" value="Genomic_DNA"/>
</dbReference>
<organism evidence="2 3">
    <name type="scientific">Ataeniobius toweri</name>
    <dbReference type="NCBI Taxonomy" id="208326"/>
    <lineage>
        <taxon>Eukaryota</taxon>
        <taxon>Metazoa</taxon>
        <taxon>Chordata</taxon>
        <taxon>Craniata</taxon>
        <taxon>Vertebrata</taxon>
        <taxon>Euteleostomi</taxon>
        <taxon>Actinopterygii</taxon>
        <taxon>Neopterygii</taxon>
        <taxon>Teleostei</taxon>
        <taxon>Neoteleostei</taxon>
        <taxon>Acanthomorphata</taxon>
        <taxon>Ovalentaria</taxon>
        <taxon>Atherinomorphae</taxon>
        <taxon>Cyprinodontiformes</taxon>
        <taxon>Goodeidae</taxon>
        <taxon>Ataeniobius</taxon>
    </lineage>
</organism>
<proteinExistence type="predicted"/>
<keyword evidence="1" id="KW-0812">Transmembrane</keyword>
<comment type="caution">
    <text evidence="2">The sequence shown here is derived from an EMBL/GenBank/DDBJ whole genome shotgun (WGS) entry which is preliminary data.</text>
</comment>
<evidence type="ECO:0000313" key="2">
    <source>
        <dbReference type="EMBL" id="MED6233431.1"/>
    </source>
</evidence>
<keyword evidence="1" id="KW-0472">Membrane</keyword>